<dbReference type="EMBL" id="RCCK01000010">
    <property type="protein sequence ID" value="RLJ79572.1"/>
    <property type="molecule type" value="Genomic_DNA"/>
</dbReference>
<dbReference type="SUPFAM" id="SSF56935">
    <property type="entry name" value="Porins"/>
    <property type="match status" value="1"/>
</dbReference>
<reference evidence="2 4" key="1">
    <citation type="submission" date="2018-10" db="EMBL/GenBank/DDBJ databases">
        <title>Genomic Encyclopedia of Archaeal and Bacterial Type Strains, Phase II (KMG-II): from individual species to whole genera.</title>
        <authorList>
            <person name="Goeker M."/>
        </authorList>
    </citation>
    <scope>NUCLEOTIDE SEQUENCE [LARGE SCALE GENOMIC DNA]</scope>
    <source>
        <strain evidence="2 4">DSM 19624</strain>
    </source>
</reference>
<evidence type="ECO:0000313" key="5">
    <source>
        <dbReference type="Proteomes" id="UP000297429"/>
    </source>
</evidence>
<dbReference type="NCBIfam" id="TIGR04056">
    <property type="entry name" value="OMP_RagA_SusC"/>
    <property type="match status" value="1"/>
</dbReference>
<proteinExistence type="predicted"/>
<comment type="caution">
    <text evidence="2">The sequence shown here is derived from an EMBL/GenBank/DDBJ whole genome shotgun (WGS) entry which is preliminary data.</text>
</comment>
<accession>A0A497Y7M2</accession>
<reference evidence="3 5" key="2">
    <citation type="submission" date="2019-03" db="EMBL/GenBank/DDBJ databases">
        <authorList>
            <person name="He R.-H."/>
        </authorList>
    </citation>
    <scope>NUCLEOTIDE SEQUENCE [LARGE SCALE GENOMIC DNA]</scope>
    <source>
        <strain evidence="3 5">DSM 19624</strain>
    </source>
</reference>
<dbReference type="EMBL" id="SOPX01000002">
    <property type="protein sequence ID" value="TFB30908.1"/>
    <property type="molecule type" value="Genomic_DNA"/>
</dbReference>
<feature type="signal peptide" evidence="1">
    <location>
        <begin position="1"/>
        <end position="25"/>
    </location>
</feature>
<organism evidence="2 4">
    <name type="scientific">Pedobacter alluvionis</name>
    <dbReference type="NCBI Taxonomy" id="475253"/>
    <lineage>
        <taxon>Bacteria</taxon>
        <taxon>Pseudomonadati</taxon>
        <taxon>Bacteroidota</taxon>
        <taxon>Sphingobacteriia</taxon>
        <taxon>Sphingobacteriales</taxon>
        <taxon>Sphingobacteriaceae</taxon>
        <taxon>Pedobacter</taxon>
    </lineage>
</organism>
<dbReference type="Gene3D" id="2.170.130.10">
    <property type="entry name" value="TonB-dependent receptor, plug domain"/>
    <property type="match status" value="1"/>
</dbReference>
<evidence type="ECO:0000256" key="1">
    <source>
        <dbReference type="SAM" id="SignalP"/>
    </source>
</evidence>
<dbReference type="OrthoDB" id="9768177at2"/>
<dbReference type="RefSeq" id="WP_121282160.1">
    <property type="nucleotide sequence ID" value="NZ_RCCK01000010.1"/>
</dbReference>
<evidence type="ECO:0000313" key="3">
    <source>
        <dbReference type="EMBL" id="TFB30908.1"/>
    </source>
</evidence>
<dbReference type="InterPro" id="IPR023996">
    <property type="entry name" value="TonB-dep_OMP_SusC/RagA"/>
</dbReference>
<name>A0A497Y7M2_9SPHI</name>
<evidence type="ECO:0000313" key="4">
    <source>
        <dbReference type="Proteomes" id="UP000273898"/>
    </source>
</evidence>
<dbReference type="InterPro" id="IPR037066">
    <property type="entry name" value="Plug_dom_sf"/>
</dbReference>
<feature type="chain" id="PRO_5044605759" evidence="1">
    <location>
        <begin position="26"/>
        <end position="972"/>
    </location>
</feature>
<keyword evidence="1" id="KW-0732">Signal</keyword>
<dbReference type="Proteomes" id="UP000297429">
    <property type="component" value="Unassembled WGS sequence"/>
</dbReference>
<protein>
    <submittedName>
        <fullName evidence="3">SusC/RagA family TonB-linked outer membrane protein</fullName>
    </submittedName>
    <submittedName>
        <fullName evidence="2">TonB-linked SusC/RagA family outer membrane protein</fullName>
    </submittedName>
</protein>
<evidence type="ECO:0000313" key="2">
    <source>
        <dbReference type="EMBL" id="RLJ79572.1"/>
    </source>
</evidence>
<dbReference type="Proteomes" id="UP000273898">
    <property type="component" value="Unassembled WGS sequence"/>
</dbReference>
<dbReference type="AlphaFoldDB" id="A0A497Y7M2"/>
<keyword evidence="5" id="KW-1185">Reference proteome</keyword>
<gene>
    <name evidence="2" type="ORF">BCL90_0275</name>
    <name evidence="3" type="ORF">E3V97_09765</name>
</gene>
<sequence>MNRKNIVTCCLCLVAFLLRITQTAAQEQKDSIVKVPFRNVSAQLPNDSLVRTAFRIVAREDLLGGVSTVNIAALLKKSYGSRGLDNLQSFVGGYNGNIWGQAPLILVDGIPRNAADVRMVEVQSVTVLKSASAVMLYGSTAAKGAVLITTNRGSVKPLSINVRANTGIFVPKAYPTYLNGADYMTLYNEALTNDGIATSGAGFTQQQIDNTRAGTNPYRYPDVDFFSSDYLKNAYSKSDLTTEVSGGNEFARYYTNIGLSYNNSLIKYGEQQKNSDFGFNVRGNVDMNITKWLTASADAVAISSNNYAGRGDFWGASSTIAPTFNRFSPLIPIDRLDPGNPALQTFVKNSNHVIDGKFLLGGQSTNPTNVFSDMLAAGYVRTKTSTFLYNVGLKADLASLVKGLSFTTATSMDYASLYSEAYNLPYATYRPTWSTVNGEDVITALEKFGEDKNSTNEYVGRSTYTQTMSFRSQFDYARVFANDHSVTATVLGWWYKTQFSSDIDNQGGSDYQPVLNTNLGFQTGYNFKRKYYLDFTGALVHSAKLAPGKRNALSPSISIGWRISKERFFKENVSFVDDLKFNASYASVNQDLDVTGYRANNVNEPVDYYLYQGYYSNTAALGGYYQWRDGVAGGRTTLSGQSENLDLTFIKRNEWRVGLDASFFKNLLTLNLNYFSQNTNGLLARGVTIYPSYFSGSGDFRPWINFNQDKRQGLDFSLNLNKHIGEVQYSLGLSGMFYNSQAVKRDEIVDQAYLARAGRPLDAYYGYVSEGFFQNQADIDAHAKQTFGVVKPGDLKYKDLNGDGLIDGRDQQDLGHTGWAASPFTYGLNLTVRYKNFTLFALGSGSAGAVGFKNSSYYWVGGSGKYSEVVLDRWTEATKLTASYPRLTTNSNNNFRNSTFWLYKTNRFDLNRVQLTYDFDRKFLKDSFVHGLSLYVQGDNLLVISNERKLMETNIGSAPQTRFFNLGARASF</sequence>